<gene>
    <name evidence="1" type="ORF">ACAOBT_LOCUS34698</name>
</gene>
<accession>A0A9P0QAK6</accession>
<organism evidence="1 2">
    <name type="scientific">Acanthoscelides obtectus</name>
    <name type="common">Bean weevil</name>
    <name type="synonym">Bruchus obtectus</name>
    <dbReference type="NCBI Taxonomy" id="200917"/>
    <lineage>
        <taxon>Eukaryota</taxon>
        <taxon>Metazoa</taxon>
        <taxon>Ecdysozoa</taxon>
        <taxon>Arthropoda</taxon>
        <taxon>Hexapoda</taxon>
        <taxon>Insecta</taxon>
        <taxon>Pterygota</taxon>
        <taxon>Neoptera</taxon>
        <taxon>Endopterygota</taxon>
        <taxon>Coleoptera</taxon>
        <taxon>Polyphaga</taxon>
        <taxon>Cucujiformia</taxon>
        <taxon>Chrysomeloidea</taxon>
        <taxon>Chrysomelidae</taxon>
        <taxon>Bruchinae</taxon>
        <taxon>Bruchini</taxon>
        <taxon>Acanthoscelides</taxon>
    </lineage>
</organism>
<proteinExistence type="predicted"/>
<dbReference type="AlphaFoldDB" id="A0A9P0QAK6"/>
<dbReference type="Proteomes" id="UP001152888">
    <property type="component" value="Unassembled WGS sequence"/>
</dbReference>
<dbReference type="EMBL" id="CAKOFQ010008668">
    <property type="protein sequence ID" value="CAH2015353.1"/>
    <property type="molecule type" value="Genomic_DNA"/>
</dbReference>
<reference evidence="1" key="1">
    <citation type="submission" date="2022-03" db="EMBL/GenBank/DDBJ databases">
        <authorList>
            <person name="Sayadi A."/>
        </authorList>
    </citation>
    <scope>NUCLEOTIDE SEQUENCE</scope>
</reference>
<name>A0A9P0QAK6_ACAOB</name>
<comment type="caution">
    <text evidence="1">The sequence shown here is derived from an EMBL/GenBank/DDBJ whole genome shotgun (WGS) entry which is preliminary data.</text>
</comment>
<keyword evidence="2" id="KW-1185">Reference proteome</keyword>
<sequence length="49" mass="6166">MQYQCFIKTYSTPKRQQIFIKFFFIDTCEWQQRSQTVRIKYICKSNSRF</sequence>
<evidence type="ECO:0000313" key="1">
    <source>
        <dbReference type="EMBL" id="CAH2015353.1"/>
    </source>
</evidence>
<evidence type="ECO:0000313" key="2">
    <source>
        <dbReference type="Proteomes" id="UP001152888"/>
    </source>
</evidence>
<protein>
    <submittedName>
        <fullName evidence="1">Uncharacterized protein</fullName>
    </submittedName>
</protein>